<keyword evidence="2" id="KW-1133">Transmembrane helix</keyword>
<comment type="similarity">
    <text evidence="1">Belongs to the caleosin family.</text>
</comment>
<dbReference type="Proteomes" id="UP000807342">
    <property type="component" value="Unassembled WGS sequence"/>
</dbReference>
<sequence length="210" mass="24697">MVAPANATEDAPGTFRDKQQNTALQNHVSFFDRDEDGIIWPSDTMIALRELGFGLFWTVFGMMSIHLAFSWITWGTIIPDPFFRLKVNRMHKAKHGSDTEIYTTTGVFDDNRFNYMFDMYTQEPHMHMTLGEMFTMLQGDRNPYDPFGWVCAFFEWFPTYIMLNPEDGKMKREDVKAVYDVRTVFLLGFYVDMRRGVCLGVHFLEDWRTE</sequence>
<dbReference type="GO" id="GO:0004497">
    <property type="term" value="F:monooxygenase activity"/>
    <property type="evidence" value="ECO:0007669"/>
    <property type="project" value="TreeGrafter"/>
</dbReference>
<evidence type="ECO:0000256" key="1">
    <source>
        <dbReference type="ARBA" id="ARBA00006765"/>
    </source>
</evidence>
<dbReference type="InterPro" id="IPR007736">
    <property type="entry name" value="Caleosin-related"/>
</dbReference>
<evidence type="ECO:0000313" key="3">
    <source>
        <dbReference type="EMBL" id="KAF9449328.1"/>
    </source>
</evidence>
<evidence type="ECO:0000313" key="4">
    <source>
        <dbReference type="Proteomes" id="UP000807342"/>
    </source>
</evidence>
<protein>
    <submittedName>
        <fullName evidence="3">Caleosin-domain-containing protein</fullName>
    </submittedName>
</protein>
<comment type="caution">
    <text evidence="3">The sequence shown here is derived from an EMBL/GenBank/DDBJ whole genome shotgun (WGS) entry which is preliminary data.</text>
</comment>
<dbReference type="PANTHER" id="PTHR31495:SF0">
    <property type="entry name" value="BINDING PROTEIN CALEOSIN, PUTATIVE (AFU_ORTHOLOGUE AFUA_5G13750)-RELATED"/>
    <property type="match status" value="1"/>
</dbReference>
<gene>
    <name evidence="3" type="ORF">P691DRAFT_759170</name>
</gene>
<dbReference type="AlphaFoldDB" id="A0A9P5XDE6"/>
<accession>A0A9P5XDE6</accession>
<keyword evidence="2" id="KW-0472">Membrane</keyword>
<evidence type="ECO:0000256" key="2">
    <source>
        <dbReference type="SAM" id="Phobius"/>
    </source>
</evidence>
<dbReference type="OrthoDB" id="640742at2759"/>
<keyword evidence="2" id="KW-0812">Transmembrane</keyword>
<name>A0A9P5XDE6_9AGAR</name>
<reference evidence="3" key="1">
    <citation type="submission" date="2020-11" db="EMBL/GenBank/DDBJ databases">
        <authorList>
            <consortium name="DOE Joint Genome Institute"/>
            <person name="Ahrendt S."/>
            <person name="Riley R."/>
            <person name="Andreopoulos W."/>
            <person name="Labutti K."/>
            <person name="Pangilinan J."/>
            <person name="Ruiz-Duenas F.J."/>
            <person name="Barrasa J.M."/>
            <person name="Sanchez-Garcia M."/>
            <person name="Camarero S."/>
            <person name="Miyauchi S."/>
            <person name="Serrano A."/>
            <person name="Linde D."/>
            <person name="Babiker R."/>
            <person name="Drula E."/>
            <person name="Ayuso-Fernandez I."/>
            <person name="Pacheco R."/>
            <person name="Padilla G."/>
            <person name="Ferreira P."/>
            <person name="Barriuso J."/>
            <person name="Kellner H."/>
            <person name="Castanera R."/>
            <person name="Alfaro M."/>
            <person name="Ramirez L."/>
            <person name="Pisabarro A.G."/>
            <person name="Kuo A."/>
            <person name="Tritt A."/>
            <person name="Lipzen A."/>
            <person name="He G."/>
            <person name="Yan M."/>
            <person name="Ng V."/>
            <person name="Cullen D."/>
            <person name="Martin F."/>
            <person name="Rosso M.-N."/>
            <person name="Henrissat B."/>
            <person name="Hibbett D."/>
            <person name="Martinez A.T."/>
            <person name="Grigoriev I.V."/>
        </authorList>
    </citation>
    <scope>NUCLEOTIDE SEQUENCE</scope>
    <source>
        <strain evidence="3">MF-IS2</strain>
    </source>
</reference>
<feature type="transmembrane region" description="Helical" evidence="2">
    <location>
        <begin position="51"/>
        <end position="74"/>
    </location>
</feature>
<keyword evidence="4" id="KW-1185">Reference proteome</keyword>
<dbReference type="GO" id="GO:0005509">
    <property type="term" value="F:calcium ion binding"/>
    <property type="evidence" value="ECO:0007669"/>
    <property type="project" value="TreeGrafter"/>
</dbReference>
<dbReference type="PANTHER" id="PTHR31495">
    <property type="entry name" value="PEROXYGENASE 3-RELATED"/>
    <property type="match status" value="1"/>
</dbReference>
<dbReference type="EMBL" id="MU151134">
    <property type="protein sequence ID" value="KAF9449328.1"/>
    <property type="molecule type" value="Genomic_DNA"/>
</dbReference>
<dbReference type="Pfam" id="PF05042">
    <property type="entry name" value="Caleosin"/>
    <property type="match status" value="1"/>
</dbReference>
<organism evidence="3 4">
    <name type="scientific">Macrolepiota fuliginosa MF-IS2</name>
    <dbReference type="NCBI Taxonomy" id="1400762"/>
    <lineage>
        <taxon>Eukaryota</taxon>
        <taxon>Fungi</taxon>
        <taxon>Dikarya</taxon>
        <taxon>Basidiomycota</taxon>
        <taxon>Agaricomycotina</taxon>
        <taxon>Agaricomycetes</taxon>
        <taxon>Agaricomycetidae</taxon>
        <taxon>Agaricales</taxon>
        <taxon>Agaricineae</taxon>
        <taxon>Agaricaceae</taxon>
        <taxon>Macrolepiota</taxon>
    </lineage>
</organism>
<proteinExistence type="inferred from homology"/>